<dbReference type="EMBL" id="JAMZFW010000045">
    <property type="protein sequence ID" value="MCP1103736.1"/>
    <property type="molecule type" value="Genomic_DNA"/>
</dbReference>
<protein>
    <recommendedName>
        <fullName evidence="3">EVE domain-containing protein</fullName>
    </recommendedName>
</protein>
<dbReference type="RefSeq" id="WP_262067501.1">
    <property type="nucleotide sequence ID" value="NZ_JAMXOD010000045.1"/>
</dbReference>
<keyword evidence="2" id="KW-1185">Reference proteome</keyword>
<evidence type="ECO:0000313" key="1">
    <source>
        <dbReference type="EMBL" id="MCP1103736.1"/>
    </source>
</evidence>
<organism evidence="1 2">
    <name type="scientific">Aequitasia blattaphilus</name>
    <dbReference type="NCBI Taxonomy" id="2949332"/>
    <lineage>
        <taxon>Bacteria</taxon>
        <taxon>Bacillati</taxon>
        <taxon>Bacillota</taxon>
        <taxon>Clostridia</taxon>
        <taxon>Lachnospirales</taxon>
        <taxon>Lachnospiraceae</taxon>
        <taxon>Aequitasia</taxon>
    </lineage>
</organism>
<gene>
    <name evidence="1" type="ORF">NK125_15160</name>
</gene>
<comment type="caution">
    <text evidence="1">The sequence shown here is derived from an EMBL/GenBank/DDBJ whole genome shotgun (WGS) entry which is preliminary data.</text>
</comment>
<name>A0ABT1EDL1_9FIRM</name>
<evidence type="ECO:0008006" key="3">
    <source>
        <dbReference type="Google" id="ProtNLM"/>
    </source>
</evidence>
<dbReference type="Proteomes" id="UP001523566">
    <property type="component" value="Unassembled WGS sequence"/>
</dbReference>
<evidence type="ECO:0000313" key="2">
    <source>
        <dbReference type="Proteomes" id="UP001523566"/>
    </source>
</evidence>
<reference evidence="1 2" key="1">
    <citation type="journal article" date="2022" name="Genome Biol. Evol.">
        <title>Host diet, physiology and behaviors set the stage for Lachnospiraceae cladogenesis.</title>
        <authorList>
            <person name="Vera-Ponce De Leon A."/>
            <person name="Schneider M."/>
            <person name="Jahnes B.C."/>
            <person name="Sadowski V."/>
            <person name="Camuy-Velez L.A."/>
            <person name="Duan J."/>
            <person name="Sabree Z.L."/>
        </authorList>
    </citation>
    <scope>NUCLEOTIDE SEQUENCE [LARGE SCALE GENOMIC DNA]</scope>
    <source>
        <strain evidence="1 2">PAL113</strain>
    </source>
</reference>
<sequence length="155" mass="18178">MKNSWMVRANPSNSNLLGIVFLDPKKVEWSFENGGKDVKEGDTVYFYLTGGSKDNKDIPFPYKIYKRFWFKGRVVQKVSKFSGKDFDIWTEEHRKTQENHTNIVIIEVETEMPLFQYNITSGDLKNSQKYPGNKDVCLLEPEDVKMIERKINENK</sequence>
<accession>A0ABT1EDL1</accession>
<proteinExistence type="predicted"/>